<dbReference type="EMBL" id="JQCR01000003">
    <property type="protein sequence ID" value="KGE18445.1"/>
    <property type="molecule type" value="Genomic_DNA"/>
</dbReference>
<comment type="caution">
    <text evidence="2">The sequence shown here is derived from an EMBL/GenBank/DDBJ whole genome shotgun (WGS) entry which is preliminary data.</text>
</comment>
<reference evidence="2 3" key="1">
    <citation type="submission" date="2014-08" db="EMBL/GenBank/DDBJ databases">
        <authorList>
            <person name="den Bakker H.C."/>
        </authorList>
    </citation>
    <scope>NUCLEOTIDE SEQUENCE [LARGE SCALE GENOMIC DNA]</scope>
    <source>
        <strain evidence="2 3">DSM 18334</strain>
    </source>
</reference>
<sequence>MTYEKPKCDCSNDLTLTLHEMNSMDFRISDKGKIVKSSIKSNKELHAQEFGCTKCGNTYVVKLDERQRYVRGEVTREGFD</sequence>
<proteinExistence type="predicted"/>
<evidence type="ECO:0000313" key="3">
    <source>
        <dbReference type="Proteomes" id="UP000029734"/>
    </source>
</evidence>
<gene>
    <name evidence="2" type="ORF">PWYN_00145</name>
    <name evidence="1" type="ORF">PWYN_28520</name>
</gene>
<protein>
    <submittedName>
        <fullName evidence="2">Uncharacterized protein</fullName>
    </submittedName>
</protein>
<accession>A0A098MDL3</accession>
<evidence type="ECO:0000313" key="1">
    <source>
        <dbReference type="EMBL" id="KGE18445.1"/>
    </source>
</evidence>
<keyword evidence="3" id="KW-1185">Reference proteome</keyword>
<dbReference type="EMBL" id="JQCR01000001">
    <property type="protein sequence ID" value="KGE20655.1"/>
    <property type="molecule type" value="Genomic_DNA"/>
</dbReference>
<dbReference type="Proteomes" id="UP000029734">
    <property type="component" value="Unassembled WGS sequence"/>
</dbReference>
<organism evidence="2 3">
    <name type="scientific">Paenibacillus wynnii</name>
    <dbReference type="NCBI Taxonomy" id="268407"/>
    <lineage>
        <taxon>Bacteria</taxon>
        <taxon>Bacillati</taxon>
        <taxon>Bacillota</taxon>
        <taxon>Bacilli</taxon>
        <taxon>Bacillales</taxon>
        <taxon>Paenibacillaceae</taxon>
        <taxon>Paenibacillus</taxon>
    </lineage>
</organism>
<evidence type="ECO:0000313" key="2">
    <source>
        <dbReference type="EMBL" id="KGE20655.1"/>
    </source>
</evidence>
<name>A0A098MDL3_9BACL</name>
<reference evidence="2 3" key="2">
    <citation type="submission" date="2014-10" db="EMBL/GenBank/DDBJ databases">
        <title>Comparative genomics of the Paenibacillus odorifer group.</title>
        <authorList>
            <person name="Tsai Y.-C."/>
            <person name="Martin N."/>
            <person name="Korlach J."/>
            <person name="Wiedmann M."/>
        </authorList>
    </citation>
    <scope>NUCLEOTIDE SEQUENCE [LARGE SCALE GENOMIC DNA]</scope>
    <source>
        <strain evidence="2 3">DSM 18334</strain>
    </source>
</reference>
<dbReference type="AlphaFoldDB" id="A0A098MDL3"/>